<sequence>MLHGCRLHPATDHRLSSVLGVIQDRLDLPFELDVTKLKTDCLGRSTLNPETGCTANPRGRTHTFIGATRLKVSASTNKTPAKALAYFHKQIRDHSFFEKFKEDFKELEEARRDVHDRYKSDDPAIMSKHALRWCNAYSGDWVKNANTAQHVREK</sequence>
<dbReference type="KEGG" id="ztr:MYCGRDRAFT_97839"/>
<evidence type="ECO:0000313" key="1">
    <source>
        <dbReference type="EMBL" id="EGP82147.1"/>
    </source>
</evidence>
<evidence type="ECO:0000313" key="2">
    <source>
        <dbReference type="Proteomes" id="UP000008062"/>
    </source>
</evidence>
<proteinExistence type="predicted"/>
<dbReference type="HOGENOM" id="CLU_1705650_0_0_1"/>
<protein>
    <submittedName>
        <fullName evidence="1">Uncharacterized protein</fullName>
    </submittedName>
</protein>
<dbReference type="Proteomes" id="UP000008062">
    <property type="component" value="Chromosome 17"/>
</dbReference>
<dbReference type="GeneID" id="13399686"/>
<dbReference type="EMBL" id="CM001212">
    <property type="protein sequence ID" value="EGP82147.1"/>
    <property type="molecule type" value="Genomic_DNA"/>
</dbReference>
<reference evidence="1 2" key="1">
    <citation type="journal article" date="2011" name="PLoS Genet.">
        <title>Finished genome of the fungal wheat pathogen Mycosphaerella graminicola reveals dispensome structure, chromosome plasticity, and stealth pathogenesis.</title>
        <authorList>
            <person name="Goodwin S.B."/>
            <person name="Ben M'barek S."/>
            <person name="Dhillon B."/>
            <person name="Wittenberg A.H.J."/>
            <person name="Crane C.F."/>
            <person name="Hane J.K."/>
            <person name="Foster A.J."/>
            <person name="Van der Lee T.A.J."/>
            <person name="Grimwood J."/>
            <person name="Aerts A."/>
            <person name="Antoniw J."/>
            <person name="Bailey A."/>
            <person name="Bluhm B."/>
            <person name="Bowler J."/>
            <person name="Bristow J."/>
            <person name="van der Burgt A."/>
            <person name="Canto-Canche B."/>
            <person name="Churchill A.C.L."/>
            <person name="Conde-Ferraez L."/>
            <person name="Cools H.J."/>
            <person name="Coutinho P.M."/>
            <person name="Csukai M."/>
            <person name="Dehal P."/>
            <person name="De Wit P."/>
            <person name="Donzelli B."/>
            <person name="van de Geest H.C."/>
            <person name="van Ham R.C.H.J."/>
            <person name="Hammond-Kosack K.E."/>
            <person name="Henrissat B."/>
            <person name="Kilian A."/>
            <person name="Kobayashi A.K."/>
            <person name="Koopmann E."/>
            <person name="Kourmpetis Y."/>
            <person name="Kuzniar A."/>
            <person name="Lindquist E."/>
            <person name="Lombard V."/>
            <person name="Maliepaard C."/>
            <person name="Martins N."/>
            <person name="Mehrabi R."/>
            <person name="Nap J.P.H."/>
            <person name="Ponomarenko A."/>
            <person name="Rudd J.J."/>
            <person name="Salamov A."/>
            <person name="Schmutz J."/>
            <person name="Schouten H.J."/>
            <person name="Shapiro H."/>
            <person name="Stergiopoulos I."/>
            <person name="Torriani S.F.F."/>
            <person name="Tu H."/>
            <person name="de Vries R.P."/>
            <person name="Waalwijk C."/>
            <person name="Ware S.B."/>
            <person name="Wiebenga A."/>
            <person name="Zwiers L.-H."/>
            <person name="Oliver R.P."/>
            <person name="Grigoriev I.V."/>
            <person name="Kema G.H.J."/>
        </authorList>
    </citation>
    <scope>NUCLEOTIDE SEQUENCE [LARGE SCALE GENOMIC DNA]</scope>
    <source>
        <strain evidence="2">CBS 115943 / IPO323</strain>
    </source>
</reference>
<keyword evidence="2" id="KW-1185">Reference proteome</keyword>
<accession>F9XRJ3</accession>
<dbReference type="VEuPathDB" id="FungiDB:ZTRI_17.77"/>
<dbReference type="RefSeq" id="XP_003847171.1">
    <property type="nucleotide sequence ID" value="XM_003847123.1"/>
</dbReference>
<organism evidence="1 2">
    <name type="scientific">Zymoseptoria tritici (strain CBS 115943 / IPO323)</name>
    <name type="common">Speckled leaf blotch fungus</name>
    <name type="synonym">Septoria tritici</name>
    <dbReference type="NCBI Taxonomy" id="336722"/>
    <lineage>
        <taxon>Eukaryota</taxon>
        <taxon>Fungi</taxon>
        <taxon>Dikarya</taxon>
        <taxon>Ascomycota</taxon>
        <taxon>Pezizomycotina</taxon>
        <taxon>Dothideomycetes</taxon>
        <taxon>Dothideomycetidae</taxon>
        <taxon>Mycosphaerellales</taxon>
        <taxon>Mycosphaerellaceae</taxon>
        <taxon>Zymoseptoria</taxon>
    </lineage>
</organism>
<name>F9XRJ3_ZYMTI</name>
<dbReference type="InParanoid" id="F9XRJ3"/>
<dbReference type="AlphaFoldDB" id="F9XRJ3"/>
<gene>
    <name evidence="1" type="ORF">MYCGRDRAFT_97839</name>
</gene>